<gene>
    <name evidence="1" type="ORF">J3A84_06525</name>
</gene>
<name>A0A939H7Q1_9CLOT</name>
<dbReference type="RefSeq" id="WP_207599198.1">
    <property type="nucleotide sequence ID" value="NZ_JAFNJU010000004.1"/>
</dbReference>
<dbReference type="Pfam" id="PF08876">
    <property type="entry name" value="DUF1836"/>
    <property type="match status" value="1"/>
</dbReference>
<sequence length="161" mass="18731">MKKEEMLKLPEISEIPDFGLYMDQVITYMEKSYPKKPLTKTMINNYSKDKILYPSHKKKYAREHLMLLALIQILKRTLTLPEIKILLGPVSKECANGHTESLYRLYEDFHGLFNTTISHSEELRNRVSENLSDSRVKILVYSLISAYFGNLSEELLAEADQ</sequence>
<dbReference type="Proteomes" id="UP000664218">
    <property type="component" value="Unassembled WGS sequence"/>
</dbReference>
<accession>A0A939H7Q1</accession>
<dbReference type="PANTHER" id="PTHR40056">
    <property type="entry name" value="HYPOTHETICAL CYTOSOLIC PROTEIN"/>
    <property type="match status" value="1"/>
</dbReference>
<comment type="caution">
    <text evidence="1">The sequence shown here is derived from an EMBL/GenBank/DDBJ whole genome shotgun (WGS) entry which is preliminary data.</text>
</comment>
<dbReference type="EMBL" id="JAFNJU010000004">
    <property type="protein sequence ID" value="MBO1264681.1"/>
    <property type="molecule type" value="Genomic_DNA"/>
</dbReference>
<protein>
    <submittedName>
        <fullName evidence="1">DUF1836 domain-containing protein</fullName>
    </submittedName>
</protein>
<dbReference type="PANTHER" id="PTHR40056:SF1">
    <property type="entry name" value="DUF1836 DOMAIN-CONTAINING PROTEIN"/>
    <property type="match status" value="1"/>
</dbReference>
<evidence type="ECO:0000313" key="1">
    <source>
        <dbReference type="EMBL" id="MBO1264681.1"/>
    </source>
</evidence>
<dbReference type="InterPro" id="IPR014975">
    <property type="entry name" value="DUF1836"/>
</dbReference>
<evidence type="ECO:0000313" key="2">
    <source>
        <dbReference type="Proteomes" id="UP000664218"/>
    </source>
</evidence>
<keyword evidence="2" id="KW-1185">Reference proteome</keyword>
<reference evidence="1" key="1">
    <citation type="submission" date="2021-03" db="EMBL/GenBank/DDBJ databases">
        <title>Proteiniclasticum marinus sp. nov., isolated from tidal flat sediment.</title>
        <authorList>
            <person name="Namirimu T."/>
            <person name="Yang J.-A."/>
            <person name="Yang S.-H."/>
            <person name="Kim Y.-J."/>
            <person name="Kwon K.K."/>
        </authorList>
    </citation>
    <scope>NUCLEOTIDE SEQUENCE</scope>
    <source>
        <strain evidence="1">SCR006</strain>
    </source>
</reference>
<dbReference type="AlphaFoldDB" id="A0A939H7Q1"/>
<proteinExistence type="predicted"/>
<organism evidence="1 2">
    <name type="scientific">Proteiniclasticum aestuarii</name>
    <dbReference type="NCBI Taxonomy" id="2817862"/>
    <lineage>
        <taxon>Bacteria</taxon>
        <taxon>Bacillati</taxon>
        <taxon>Bacillota</taxon>
        <taxon>Clostridia</taxon>
        <taxon>Eubacteriales</taxon>
        <taxon>Clostridiaceae</taxon>
        <taxon>Proteiniclasticum</taxon>
    </lineage>
</organism>